<dbReference type="EMBL" id="FOJG01000001">
    <property type="protein sequence ID" value="SEW37272.1"/>
    <property type="molecule type" value="Genomic_DNA"/>
</dbReference>
<evidence type="ECO:0000313" key="7">
    <source>
        <dbReference type="Proteomes" id="UP000199310"/>
    </source>
</evidence>
<keyword evidence="7" id="KW-1185">Reference proteome</keyword>
<comment type="subcellular location">
    <subcellularLocation>
        <location evidence="1">Membrane</location>
        <topology evidence="1">Multi-pass membrane protein</topology>
    </subcellularLocation>
</comment>
<dbReference type="STRING" id="29529.SAMN04488122_2490"/>
<evidence type="ECO:0000256" key="3">
    <source>
        <dbReference type="ARBA" id="ARBA00022989"/>
    </source>
</evidence>
<keyword evidence="3 5" id="KW-1133">Transmembrane helix</keyword>
<keyword evidence="4 5" id="KW-0472">Membrane</keyword>
<accession>A0A1I0R935</accession>
<evidence type="ECO:0000256" key="4">
    <source>
        <dbReference type="ARBA" id="ARBA00023136"/>
    </source>
</evidence>
<dbReference type="GO" id="GO:0016020">
    <property type="term" value="C:membrane"/>
    <property type="evidence" value="ECO:0007669"/>
    <property type="project" value="UniProtKB-SubCell"/>
</dbReference>
<dbReference type="InterPro" id="IPR032808">
    <property type="entry name" value="DoxX"/>
</dbReference>
<dbReference type="OrthoDB" id="9811373at2"/>
<sequence>MEAQTLYLNKKAPSKAANVTGWVITAICLLFLLFDAIMKIIKNVYAVQGSIKLGWPEEQITGLGVVLLIATIIYAIPRTAVLGAVLISCYLGGAVAIMSRIHEPYYFPIVFCVLIWAALFFRMPALRALFPVQSQQQ</sequence>
<gene>
    <name evidence="6" type="ORF">SAMN04488122_2490</name>
</gene>
<evidence type="ECO:0000256" key="2">
    <source>
        <dbReference type="ARBA" id="ARBA00022692"/>
    </source>
</evidence>
<organism evidence="6 7">
    <name type="scientific">Chitinophaga arvensicola</name>
    <dbReference type="NCBI Taxonomy" id="29529"/>
    <lineage>
        <taxon>Bacteria</taxon>
        <taxon>Pseudomonadati</taxon>
        <taxon>Bacteroidota</taxon>
        <taxon>Chitinophagia</taxon>
        <taxon>Chitinophagales</taxon>
        <taxon>Chitinophagaceae</taxon>
        <taxon>Chitinophaga</taxon>
    </lineage>
</organism>
<feature type="transmembrane region" description="Helical" evidence="5">
    <location>
        <begin position="20"/>
        <end position="38"/>
    </location>
</feature>
<evidence type="ECO:0000256" key="5">
    <source>
        <dbReference type="SAM" id="Phobius"/>
    </source>
</evidence>
<name>A0A1I0R935_9BACT</name>
<dbReference type="Proteomes" id="UP000199310">
    <property type="component" value="Unassembled WGS sequence"/>
</dbReference>
<evidence type="ECO:0000313" key="6">
    <source>
        <dbReference type="EMBL" id="SEW37272.1"/>
    </source>
</evidence>
<keyword evidence="2 5" id="KW-0812">Transmembrane</keyword>
<feature type="transmembrane region" description="Helical" evidence="5">
    <location>
        <begin position="105"/>
        <end position="123"/>
    </location>
</feature>
<dbReference type="AlphaFoldDB" id="A0A1I0R935"/>
<protein>
    <submittedName>
        <fullName evidence="6">DoxX-like family protein</fullName>
    </submittedName>
</protein>
<feature type="transmembrane region" description="Helical" evidence="5">
    <location>
        <begin position="59"/>
        <end position="76"/>
    </location>
</feature>
<proteinExistence type="predicted"/>
<evidence type="ECO:0000256" key="1">
    <source>
        <dbReference type="ARBA" id="ARBA00004141"/>
    </source>
</evidence>
<reference evidence="7" key="1">
    <citation type="submission" date="2016-10" db="EMBL/GenBank/DDBJ databases">
        <authorList>
            <person name="Varghese N."/>
            <person name="Submissions S."/>
        </authorList>
    </citation>
    <scope>NUCLEOTIDE SEQUENCE [LARGE SCALE GENOMIC DNA]</scope>
    <source>
        <strain evidence="7">DSM 3695</strain>
    </source>
</reference>
<feature type="transmembrane region" description="Helical" evidence="5">
    <location>
        <begin position="82"/>
        <end position="98"/>
    </location>
</feature>
<dbReference type="RefSeq" id="WP_089895083.1">
    <property type="nucleotide sequence ID" value="NZ_FOJG01000001.1"/>
</dbReference>
<dbReference type="Pfam" id="PF13564">
    <property type="entry name" value="DoxX_2"/>
    <property type="match status" value="1"/>
</dbReference>